<organism evidence="1">
    <name type="scientific">Arundo donax</name>
    <name type="common">Giant reed</name>
    <name type="synonym">Donax arundinaceus</name>
    <dbReference type="NCBI Taxonomy" id="35708"/>
    <lineage>
        <taxon>Eukaryota</taxon>
        <taxon>Viridiplantae</taxon>
        <taxon>Streptophyta</taxon>
        <taxon>Embryophyta</taxon>
        <taxon>Tracheophyta</taxon>
        <taxon>Spermatophyta</taxon>
        <taxon>Magnoliopsida</taxon>
        <taxon>Liliopsida</taxon>
        <taxon>Poales</taxon>
        <taxon>Poaceae</taxon>
        <taxon>PACMAD clade</taxon>
        <taxon>Arundinoideae</taxon>
        <taxon>Arundineae</taxon>
        <taxon>Arundo</taxon>
    </lineage>
</organism>
<evidence type="ECO:0000313" key="1">
    <source>
        <dbReference type="EMBL" id="JAD29446.1"/>
    </source>
</evidence>
<name>A0A0A8YSH6_ARUDO</name>
<dbReference type="AlphaFoldDB" id="A0A0A8YSH6"/>
<reference evidence="1" key="2">
    <citation type="journal article" date="2015" name="Data Brief">
        <title>Shoot transcriptome of the giant reed, Arundo donax.</title>
        <authorList>
            <person name="Barrero R.A."/>
            <person name="Guerrero F.D."/>
            <person name="Moolhuijzen P."/>
            <person name="Goolsby J.A."/>
            <person name="Tidwell J."/>
            <person name="Bellgard S.E."/>
            <person name="Bellgard M.I."/>
        </authorList>
    </citation>
    <scope>NUCLEOTIDE SEQUENCE</scope>
    <source>
        <tissue evidence="1">Shoot tissue taken approximately 20 cm above the soil surface</tissue>
    </source>
</reference>
<proteinExistence type="predicted"/>
<dbReference type="EMBL" id="GBRH01268449">
    <property type="protein sequence ID" value="JAD29446.1"/>
    <property type="molecule type" value="Transcribed_RNA"/>
</dbReference>
<sequence length="21" mass="2409">MVDTILWKAVCCFNAVTKHND</sequence>
<reference evidence="1" key="1">
    <citation type="submission" date="2014-09" db="EMBL/GenBank/DDBJ databases">
        <authorList>
            <person name="Magalhaes I.L.F."/>
            <person name="Oliveira U."/>
            <person name="Santos F.R."/>
            <person name="Vidigal T.H.D.A."/>
            <person name="Brescovit A.D."/>
            <person name="Santos A.J."/>
        </authorList>
    </citation>
    <scope>NUCLEOTIDE SEQUENCE</scope>
    <source>
        <tissue evidence="1">Shoot tissue taken approximately 20 cm above the soil surface</tissue>
    </source>
</reference>
<protein>
    <submittedName>
        <fullName evidence="1">Uncharacterized protein</fullName>
    </submittedName>
</protein>
<accession>A0A0A8YSH6</accession>